<dbReference type="Proteomes" id="UP001359559">
    <property type="component" value="Unassembled WGS sequence"/>
</dbReference>
<evidence type="ECO:0000256" key="1">
    <source>
        <dbReference type="SAM" id="MobiDB-lite"/>
    </source>
</evidence>
<evidence type="ECO:0000313" key="3">
    <source>
        <dbReference type="Proteomes" id="UP001359559"/>
    </source>
</evidence>
<dbReference type="PANTHER" id="PTHR36745:SF1">
    <property type="entry name" value="OS02G0824400 PROTEIN"/>
    <property type="match status" value="1"/>
</dbReference>
<name>A0AAN9J6R9_CLITE</name>
<proteinExistence type="predicted"/>
<dbReference type="AlphaFoldDB" id="A0AAN9J6R9"/>
<feature type="compositionally biased region" description="Basic residues" evidence="1">
    <location>
        <begin position="1"/>
        <end position="13"/>
    </location>
</feature>
<comment type="caution">
    <text evidence="2">The sequence shown here is derived from an EMBL/GenBank/DDBJ whole genome shotgun (WGS) entry which is preliminary data.</text>
</comment>
<reference evidence="2 3" key="1">
    <citation type="submission" date="2024-01" db="EMBL/GenBank/DDBJ databases">
        <title>The genomes of 5 underutilized Papilionoideae crops provide insights into root nodulation and disease resistance.</title>
        <authorList>
            <person name="Yuan L."/>
        </authorList>
    </citation>
    <scope>NUCLEOTIDE SEQUENCE [LARGE SCALE GENOMIC DNA]</scope>
    <source>
        <strain evidence="2">LY-2023</strain>
        <tissue evidence="2">Leaf</tissue>
    </source>
</reference>
<protein>
    <submittedName>
        <fullName evidence="2">Uncharacterized protein</fullName>
    </submittedName>
</protein>
<sequence>MSKKNNLAKRKKQHEFDLQREKQHKVKKEKKFHALQIKMKVDGNGKKEKRIGEMLFPVGKKKVKVAPFGKPKAVKAMEVDI</sequence>
<keyword evidence="3" id="KW-1185">Reference proteome</keyword>
<gene>
    <name evidence="2" type="ORF">RJT34_15512</name>
</gene>
<organism evidence="2 3">
    <name type="scientific">Clitoria ternatea</name>
    <name type="common">Butterfly pea</name>
    <dbReference type="NCBI Taxonomy" id="43366"/>
    <lineage>
        <taxon>Eukaryota</taxon>
        <taxon>Viridiplantae</taxon>
        <taxon>Streptophyta</taxon>
        <taxon>Embryophyta</taxon>
        <taxon>Tracheophyta</taxon>
        <taxon>Spermatophyta</taxon>
        <taxon>Magnoliopsida</taxon>
        <taxon>eudicotyledons</taxon>
        <taxon>Gunneridae</taxon>
        <taxon>Pentapetalae</taxon>
        <taxon>rosids</taxon>
        <taxon>fabids</taxon>
        <taxon>Fabales</taxon>
        <taxon>Fabaceae</taxon>
        <taxon>Papilionoideae</taxon>
        <taxon>50 kb inversion clade</taxon>
        <taxon>NPAAA clade</taxon>
        <taxon>indigoferoid/millettioid clade</taxon>
        <taxon>Phaseoleae</taxon>
        <taxon>Clitoria</taxon>
    </lineage>
</organism>
<feature type="region of interest" description="Disordered" evidence="1">
    <location>
        <begin position="1"/>
        <end position="31"/>
    </location>
</feature>
<dbReference type="PANTHER" id="PTHR36745">
    <property type="entry name" value="OS02G0824400 PROTEIN"/>
    <property type="match status" value="1"/>
</dbReference>
<accession>A0AAN9J6R9</accession>
<evidence type="ECO:0000313" key="2">
    <source>
        <dbReference type="EMBL" id="KAK7292661.1"/>
    </source>
</evidence>
<dbReference type="EMBL" id="JAYKXN010000004">
    <property type="protein sequence ID" value="KAK7292661.1"/>
    <property type="molecule type" value="Genomic_DNA"/>
</dbReference>
<feature type="compositionally biased region" description="Basic residues" evidence="1">
    <location>
        <begin position="22"/>
        <end position="31"/>
    </location>
</feature>